<dbReference type="PANTHER" id="PTHR44068">
    <property type="entry name" value="ZGC:194242"/>
    <property type="match status" value="1"/>
</dbReference>
<organism evidence="5">
    <name type="scientific">Aureoumbra lagunensis</name>
    <dbReference type="NCBI Taxonomy" id="44058"/>
    <lineage>
        <taxon>Eukaryota</taxon>
        <taxon>Sar</taxon>
        <taxon>Stramenopiles</taxon>
        <taxon>Ochrophyta</taxon>
        <taxon>Pelagophyceae</taxon>
        <taxon>Pelagomonadales</taxon>
        <taxon>Aureoumbra</taxon>
    </lineage>
</organism>
<dbReference type="InterPro" id="IPR029063">
    <property type="entry name" value="SAM-dependent_MTases_sf"/>
</dbReference>
<evidence type="ECO:0000313" key="5">
    <source>
        <dbReference type="EMBL" id="CAE0369979.1"/>
    </source>
</evidence>
<dbReference type="InterPro" id="IPR013705">
    <property type="entry name" value="Sterol_MeTrfase_C"/>
</dbReference>
<dbReference type="GO" id="GO:0005783">
    <property type="term" value="C:endoplasmic reticulum"/>
    <property type="evidence" value="ECO:0007669"/>
    <property type="project" value="TreeGrafter"/>
</dbReference>
<evidence type="ECO:0000259" key="4">
    <source>
        <dbReference type="Pfam" id="PF08498"/>
    </source>
</evidence>
<dbReference type="PANTHER" id="PTHR44068:SF1">
    <property type="entry name" value="HYPOTHETICAL LOC100005854"/>
    <property type="match status" value="1"/>
</dbReference>
<dbReference type="AlphaFoldDB" id="A0A7S3JZL8"/>
<proteinExistence type="inferred from homology"/>
<dbReference type="EMBL" id="HBIJ01016117">
    <property type="protein sequence ID" value="CAE0369979.1"/>
    <property type="molecule type" value="Transcribed_RNA"/>
</dbReference>
<sequence>MVKSMAIGAAVTAALSYGGIQMLKSNVWYPGKYTLDSTRLAINEQFDKYYGTAATWGGTDTSHDETNNRDAAERYFTLTTDFLEWGWGDAFHMAPVKPGWSFFRSMAFWEEVFVGTYLGIKPGMKVADLGMGVGGPARRIAEFTGASIEGVTNCKYQLQRAANITKPLPQWHKDRLKYTEGDYNNLPTSMEKGTFDRVYFLESLSHCEDRAKPLEQARLLLKEDGYVGAWQWMLTPAFNYSDPYHIELKRGMEYGGGLRNLNKPEERIAEMERAGLEVIMSFDMGVEGIKRGHKGWWVPIAEGHDFFTKMRSSHVGRKLTMATVWALEKIGIAEPGTYRTALMMEHCGYSAAVAGEMGIFTPLWVMIAKPKKTTTVKQETLSSTTSDSEI</sequence>
<evidence type="ECO:0000259" key="3">
    <source>
        <dbReference type="Pfam" id="PF08241"/>
    </source>
</evidence>
<gene>
    <name evidence="5" type="ORF">ALAG00032_LOCUS10743</name>
</gene>
<evidence type="ECO:0008006" key="6">
    <source>
        <dbReference type="Google" id="ProtNLM"/>
    </source>
</evidence>
<keyword evidence="1" id="KW-0808">Transferase</keyword>
<name>A0A7S3JZL8_9STRA</name>
<dbReference type="CDD" id="cd02440">
    <property type="entry name" value="AdoMet_MTases"/>
    <property type="match status" value="1"/>
</dbReference>
<dbReference type="Pfam" id="PF08241">
    <property type="entry name" value="Methyltransf_11"/>
    <property type="match status" value="1"/>
</dbReference>
<dbReference type="GO" id="GO:0016126">
    <property type="term" value="P:sterol biosynthetic process"/>
    <property type="evidence" value="ECO:0007669"/>
    <property type="project" value="TreeGrafter"/>
</dbReference>
<dbReference type="Gene3D" id="3.40.50.150">
    <property type="entry name" value="Vaccinia Virus protein VP39"/>
    <property type="match status" value="1"/>
</dbReference>
<dbReference type="InterPro" id="IPR050447">
    <property type="entry name" value="Erg6_SMT_methyltransf"/>
</dbReference>
<dbReference type="Pfam" id="PF08498">
    <property type="entry name" value="Sterol_MT_C"/>
    <property type="match status" value="1"/>
</dbReference>
<reference evidence="5" key="1">
    <citation type="submission" date="2021-01" db="EMBL/GenBank/DDBJ databases">
        <authorList>
            <person name="Corre E."/>
            <person name="Pelletier E."/>
            <person name="Niang G."/>
            <person name="Scheremetjew M."/>
            <person name="Finn R."/>
            <person name="Kale V."/>
            <person name="Holt S."/>
            <person name="Cochrane G."/>
            <person name="Meng A."/>
            <person name="Brown T."/>
            <person name="Cohen L."/>
        </authorList>
    </citation>
    <scope>NUCLEOTIDE SEQUENCE</scope>
    <source>
        <strain evidence="5">CCMP1510</strain>
    </source>
</reference>
<protein>
    <recommendedName>
        <fullName evidence="6">Methyltransferase type 11 domain-containing protein</fullName>
    </recommendedName>
</protein>
<feature type="domain" description="Methyltransferase type 11" evidence="3">
    <location>
        <begin position="128"/>
        <end position="227"/>
    </location>
</feature>
<dbReference type="InterPro" id="IPR013216">
    <property type="entry name" value="Methyltransf_11"/>
</dbReference>
<feature type="domain" description="Sterol methyltransferase C-terminal" evidence="4">
    <location>
        <begin position="307"/>
        <end position="369"/>
    </location>
</feature>
<evidence type="ECO:0000256" key="1">
    <source>
        <dbReference type="ARBA" id="ARBA00022679"/>
    </source>
</evidence>
<accession>A0A7S3JZL8</accession>
<evidence type="ECO:0000256" key="2">
    <source>
        <dbReference type="ARBA" id="ARBA00038188"/>
    </source>
</evidence>
<comment type="similarity">
    <text evidence="2">Belongs to the class I-like SAM-binding methyltransferase superfamily. Erg6/SMT family.</text>
</comment>
<dbReference type="SUPFAM" id="SSF53335">
    <property type="entry name" value="S-adenosyl-L-methionine-dependent methyltransferases"/>
    <property type="match status" value="1"/>
</dbReference>
<dbReference type="GO" id="GO:0003838">
    <property type="term" value="F:sterol 24-C-methyltransferase activity"/>
    <property type="evidence" value="ECO:0007669"/>
    <property type="project" value="TreeGrafter"/>
</dbReference>